<organism evidence="3 4">
    <name type="scientific">Streptomyces kronopolitis</name>
    <dbReference type="NCBI Taxonomy" id="1612435"/>
    <lineage>
        <taxon>Bacteria</taxon>
        <taxon>Bacillati</taxon>
        <taxon>Actinomycetota</taxon>
        <taxon>Actinomycetes</taxon>
        <taxon>Kitasatosporales</taxon>
        <taxon>Streptomycetaceae</taxon>
        <taxon>Streptomyces</taxon>
    </lineage>
</organism>
<dbReference type="InterPro" id="IPR018247">
    <property type="entry name" value="EF_Hand_1_Ca_BS"/>
</dbReference>
<dbReference type="CDD" id="cd00051">
    <property type="entry name" value="EFh"/>
    <property type="match status" value="1"/>
</dbReference>
<dbReference type="GeneID" id="301548337"/>
<protein>
    <recommendedName>
        <fullName evidence="2">EF-hand domain-containing protein</fullName>
    </recommendedName>
</protein>
<dbReference type="EMBL" id="BMND01000008">
    <property type="protein sequence ID" value="GGN43755.1"/>
    <property type="molecule type" value="Genomic_DNA"/>
</dbReference>
<feature type="domain" description="EF-hand" evidence="2">
    <location>
        <begin position="306"/>
        <end position="342"/>
    </location>
</feature>
<dbReference type="PROSITE" id="PS00018">
    <property type="entry name" value="EF_HAND_1"/>
    <property type="match status" value="2"/>
</dbReference>
<gene>
    <name evidence="3" type="ORF">GCM10012285_25510</name>
</gene>
<evidence type="ECO:0000313" key="4">
    <source>
        <dbReference type="Proteomes" id="UP000600080"/>
    </source>
</evidence>
<evidence type="ECO:0000313" key="3">
    <source>
        <dbReference type="EMBL" id="GGN43755.1"/>
    </source>
</evidence>
<feature type="region of interest" description="Disordered" evidence="1">
    <location>
        <begin position="262"/>
        <end position="306"/>
    </location>
</feature>
<dbReference type="InterPro" id="IPR002048">
    <property type="entry name" value="EF_hand_dom"/>
</dbReference>
<feature type="compositionally biased region" description="Polar residues" evidence="1">
    <location>
        <begin position="267"/>
        <end position="287"/>
    </location>
</feature>
<dbReference type="PANTHER" id="PTHR36151:SF3">
    <property type="entry name" value="ER-BOUND OXYGENASE MPAB_MPAB'_RUBBER OXYGENASE CATALYTIC DOMAIN-CONTAINING PROTEIN"/>
    <property type="match status" value="1"/>
</dbReference>
<dbReference type="Pfam" id="PF09995">
    <property type="entry name" value="MPAB_Lcp_cat"/>
    <property type="match status" value="1"/>
</dbReference>
<name>A0ABQ2JEY9_9ACTN</name>
<dbReference type="Pfam" id="PF13202">
    <property type="entry name" value="EF-hand_5"/>
    <property type="match status" value="1"/>
</dbReference>
<proteinExistence type="predicted"/>
<sequence length="482" mass="54294">MAAVELPGPDSLLRRTLGEWRIGLVAWRLLVLQTADPAVAAGMDRFSTYRAHPWRRVEHTMDSGRRLFFSDREGLRREVARLERTHRRLAGTDEQGRAFTASDPAVRVWVLVTLYECMTAMRELSGRPLAPSELERMYGEFRAVCAEFDLADDLFPATAADVPAYMDRTIRERLEYSEPVRYLLFDMLRQAPAPRRLGRLKPAWPLVRTVAAHAIGALTVADLPEAFRERFRLRRTRRAALLSFLLHRGMRVLMNALPEERRYRTSPAGNSPTPQPATDSTASSDRPSATRPVRIPAPRRRKRADSRPARLRTFFHQVLDQTGDGRVSSADLQAMAHNVCWPLELTPEREARVYAAFETWWQHLRAGMDADGDGQVSCEEFVTAMLTGIDAGPGYLEQGVLVAVRAIFHAVDADGSGHLCADEYRTVFGGSRVHPAELNHGFRQLDHDGDGRITEDEFVQAFTDYFTARTDTTAGSQLLGRP</sequence>
<dbReference type="PROSITE" id="PS50222">
    <property type="entry name" value="EF_HAND_2"/>
    <property type="match status" value="3"/>
</dbReference>
<dbReference type="RefSeq" id="WP_189097706.1">
    <property type="nucleotide sequence ID" value="NZ_BMND01000008.1"/>
</dbReference>
<keyword evidence="4" id="KW-1185">Reference proteome</keyword>
<dbReference type="PANTHER" id="PTHR36151">
    <property type="entry name" value="BLR2777 PROTEIN"/>
    <property type="match status" value="1"/>
</dbReference>
<dbReference type="Pfam" id="PF13499">
    <property type="entry name" value="EF-hand_7"/>
    <property type="match status" value="1"/>
</dbReference>
<dbReference type="SMART" id="SM00054">
    <property type="entry name" value="EFh"/>
    <property type="match status" value="4"/>
</dbReference>
<dbReference type="InterPro" id="IPR011992">
    <property type="entry name" value="EF-hand-dom_pair"/>
</dbReference>
<feature type="domain" description="EF-hand" evidence="2">
    <location>
        <begin position="368"/>
        <end position="391"/>
    </location>
</feature>
<dbReference type="InterPro" id="IPR018713">
    <property type="entry name" value="MPAB/Lcp_cat_dom"/>
</dbReference>
<evidence type="ECO:0000256" key="1">
    <source>
        <dbReference type="SAM" id="MobiDB-lite"/>
    </source>
</evidence>
<dbReference type="Proteomes" id="UP000600080">
    <property type="component" value="Unassembled WGS sequence"/>
</dbReference>
<evidence type="ECO:0000259" key="2">
    <source>
        <dbReference type="PROSITE" id="PS50222"/>
    </source>
</evidence>
<comment type="caution">
    <text evidence="3">The sequence shown here is derived from an EMBL/GenBank/DDBJ whole genome shotgun (WGS) entry which is preliminary data.</text>
</comment>
<feature type="domain" description="EF-hand" evidence="2">
    <location>
        <begin position="433"/>
        <end position="468"/>
    </location>
</feature>
<accession>A0ABQ2JEY9</accession>
<reference evidence="4" key="1">
    <citation type="journal article" date="2019" name="Int. J. Syst. Evol. Microbiol.">
        <title>The Global Catalogue of Microorganisms (GCM) 10K type strain sequencing project: providing services to taxonomists for standard genome sequencing and annotation.</title>
        <authorList>
            <consortium name="The Broad Institute Genomics Platform"/>
            <consortium name="The Broad Institute Genome Sequencing Center for Infectious Disease"/>
            <person name="Wu L."/>
            <person name="Ma J."/>
        </authorList>
    </citation>
    <scope>NUCLEOTIDE SEQUENCE [LARGE SCALE GENOMIC DNA]</scope>
    <source>
        <strain evidence="4">CGMCC 4.7323</strain>
    </source>
</reference>
<dbReference type="SUPFAM" id="SSF47473">
    <property type="entry name" value="EF-hand"/>
    <property type="match status" value="1"/>
</dbReference>
<dbReference type="Gene3D" id="1.10.238.10">
    <property type="entry name" value="EF-hand"/>
    <property type="match status" value="1"/>
</dbReference>